<comment type="caution">
    <text evidence="10">The sequence shown here is derived from an EMBL/GenBank/DDBJ whole genome shotgun (WGS) entry which is preliminary data.</text>
</comment>
<dbReference type="PRINTS" id="PR00380">
    <property type="entry name" value="KINESINHEAVY"/>
</dbReference>
<keyword evidence="2" id="KW-0963">Cytoplasm</keyword>
<keyword evidence="4 6" id="KW-0067">ATP-binding</keyword>
<evidence type="ECO:0000256" key="6">
    <source>
        <dbReference type="PROSITE-ProRule" id="PRU00283"/>
    </source>
</evidence>
<dbReference type="GO" id="GO:0003777">
    <property type="term" value="F:microtubule motor activity"/>
    <property type="evidence" value="ECO:0007669"/>
    <property type="project" value="InterPro"/>
</dbReference>
<evidence type="ECO:0000256" key="4">
    <source>
        <dbReference type="ARBA" id="ARBA00022840"/>
    </source>
</evidence>
<dbReference type="InterPro" id="IPR027417">
    <property type="entry name" value="P-loop_NTPase"/>
</dbReference>
<evidence type="ECO:0000313" key="10">
    <source>
        <dbReference type="EMBL" id="KAK3049831.1"/>
    </source>
</evidence>
<feature type="region of interest" description="Disordered" evidence="8">
    <location>
        <begin position="870"/>
        <end position="910"/>
    </location>
</feature>
<protein>
    <recommendedName>
        <fullName evidence="9">Kinesin motor domain-containing protein</fullName>
    </recommendedName>
</protein>
<feature type="compositionally biased region" description="Acidic residues" evidence="8">
    <location>
        <begin position="771"/>
        <end position="786"/>
    </location>
</feature>
<proteinExistence type="inferred from homology"/>
<feature type="coiled-coil region" evidence="7">
    <location>
        <begin position="1066"/>
        <end position="1093"/>
    </location>
</feature>
<feature type="region of interest" description="Disordered" evidence="8">
    <location>
        <begin position="1003"/>
        <end position="1034"/>
    </location>
</feature>
<keyword evidence="5 7" id="KW-0175">Coiled coil</keyword>
<dbReference type="PANTHER" id="PTHR47969:SF15">
    <property type="entry name" value="CHROMOSOME-ASSOCIATED KINESIN KIF4A-RELATED"/>
    <property type="match status" value="1"/>
</dbReference>
<dbReference type="InterPro" id="IPR036961">
    <property type="entry name" value="Kinesin_motor_dom_sf"/>
</dbReference>
<dbReference type="GO" id="GO:0005875">
    <property type="term" value="C:microtubule associated complex"/>
    <property type="evidence" value="ECO:0007669"/>
    <property type="project" value="TreeGrafter"/>
</dbReference>
<feature type="region of interest" description="Disordered" evidence="8">
    <location>
        <begin position="1"/>
        <end position="53"/>
    </location>
</feature>
<evidence type="ECO:0000256" key="2">
    <source>
        <dbReference type="ARBA" id="ARBA00022490"/>
    </source>
</evidence>
<dbReference type="GO" id="GO:0005737">
    <property type="term" value="C:cytoplasm"/>
    <property type="evidence" value="ECO:0007669"/>
    <property type="project" value="UniProtKB-SubCell"/>
</dbReference>
<dbReference type="GO" id="GO:0008017">
    <property type="term" value="F:microtubule binding"/>
    <property type="evidence" value="ECO:0007669"/>
    <property type="project" value="InterPro"/>
</dbReference>
<name>A0AAJ0G9P9_9PEZI</name>
<dbReference type="GO" id="GO:0007018">
    <property type="term" value="P:microtubule-based movement"/>
    <property type="evidence" value="ECO:0007669"/>
    <property type="project" value="InterPro"/>
</dbReference>
<dbReference type="Proteomes" id="UP001271007">
    <property type="component" value="Unassembled WGS sequence"/>
</dbReference>
<evidence type="ECO:0000259" key="9">
    <source>
        <dbReference type="PROSITE" id="PS50067"/>
    </source>
</evidence>
<dbReference type="GO" id="GO:0005524">
    <property type="term" value="F:ATP binding"/>
    <property type="evidence" value="ECO:0007669"/>
    <property type="project" value="UniProtKB-UniRule"/>
</dbReference>
<accession>A0AAJ0G9P9</accession>
<dbReference type="Pfam" id="PF00225">
    <property type="entry name" value="Kinesin"/>
    <property type="match status" value="1"/>
</dbReference>
<dbReference type="GO" id="GO:0051231">
    <property type="term" value="P:spindle elongation"/>
    <property type="evidence" value="ECO:0007669"/>
    <property type="project" value="TreeGrafter"/>
</dbReference>
<dbReference type="InterPro" id="IPR001752">
    <property type="entry name" value="Kinesin_motor_dom"/>
</dbReference>
<feature type="compositionally biased region" description="Polar residues" evidence="8">
    <location>
        <begin position="756"/>
        <end position="766"/>
    </location>
</feature>
<dbReference type="PROSITE" id="PS50067">
    <property type="entry name" value="KINESIN_MOTOR_2"/>
    <property type="match status" value="1"/>
</dbReference>
<comment type="subcellular location">
    <subcellularLocation>
        <location evidence="1">Cytoplasm</location>
    </subcellularLocation>
</comment>
<dbReference type="InterPro" id="IPR027640">
    <property type="entry name" value="Kinesin-like_fam"/>
</dbReference>
<keyword evidence="11" id="KW-1185">Reference proteome</keyword>
<feature type="region of interest" description="Disordered" evidence="8">
    <location>
        <begin position="1167"/>
        <end position="1188"/>
    </location>
</feature>
<dbReference type="PANTHER" id="PTHR47969">
    <property type="entry name" value="CHROMOSOME-ASSOCIATED KINESIN KIF4A-RELATED"/>
    <property type="match status" value="1"/>
</dbReference>
<dbReference type="InterPro" id="IPR019821">
    <property type="entry name" value="Kinesin_motor_CS"/>
</dbReference>
<feature type="region of interest" description="Disordered" evidence="8">
    <location>
        <begin position="1245"/>
        <end position="1265"/>
    </location>
</feature>
<dbReference type="Gene3D" id="3.40.850.10">
    <property type="entry name" value="Kinesin motor domain"/>
    <property type="match status" value="1"/>
</dbReference>
<sequence>MDMSPSAPTSPPTTPYRHKQTPSTASILMQRAKRSSSRVTDGVVSRTSDDDGNRTAVKVAVRVRPPLKPSDPGFDLIPQRFREATCEAPTPTSLSVQSPHGKKLFVFDRVFDEDTTQDGVWEYLSDSVTSFVKGYNVSILAYGQSGSGKSYTMGTSGPEDQNDQQIKGIVPRAAQKLFEKLNGAPGRQSALQAPKRYSMQALPTMASFSKGTNGERNWTLKATYVEIYQEQLRDLLVDESIPYQDRAQVAIREDPKGRIMVTGLTQVTINSVEDLLNALNFGSSIRQTDATNINARSSRSHAVFSLNLIQKKPDGSMMPKQEKRMSTSIDGMSGSDNMVTLDSKLHFVDLAGSERLKNTGATGDRAKEGISINAGLASLGKVIAQLSSKGANGHISYRDSRLTRLLQDSLGGNAITFMVACVTPAVFHLSETLNTVHYAQRARAIQSKPEIQQSHEEGDKQAAIDRLRAEVSFLRDQIRHSEHTDVKGVDARGRIDKSRTKEADLESQLMDVQENYNALSGRHAKLISELSKARDGESTDTPLLNEAFGANASERIQRSNSFAQAVEQMVLEYEKTIQALESSLTKTRSSLSNSESTLLEKETRIAYMETIQHQLQSRIQKALDREKSNESYLEDLESKIEGTTSGEEKNAALIIELRKELSRVRESESSAEEYISTLEERLAEAEHDQDVMQRELERLEHVVERQRSIGRLDNLLGELDTIRHNDNPGDEPNSRSTNGDGPLMNGHRDSYDPFRPQSQAFSSAANSRDDYFEDADKESQYSDDEFHDSTATREVIEQSTPLAKAHRATQSDFMADKFENMTQELFDLRSEHENVMNDYDKLQQKYQTALETLAKVEFDKEMRKQAKKETPFLAGAGMRGEEQAEVNGLPSSSRSASLESSGRRQSTTSLADLMEKADQRGLDRELTDTTQNFSEQDADATQVPLPNDEKAVVHPEVELLRRLNSEQEVNAAQLTMTYKALHSRHEATLQQVEELKQDLARARDIRPSSPSFSPSYNKPYFSRRKSDDIMGSTSDRASRSITSLKTIANHNLEENIDARQSFELNLNTVMSELSNRSERVQALEAELGTVRKEMETKQTIIAGLTRERGSLKASLGVDFSVVQQMREQLLESENQIRMLQEQHMAKEREFEGEVDSLKSTLAAQARQLPTPGADSPSGMPGGFEMTPARELDDDQAMGGAREAEQISRLQSQLDVWELKHHETVASMKASEAQLLETISELQNSVRNVEDRGTSRDTPVEASDAGVAANAIFEQERAKHREVVDALQKEVEEHRSTSSQHVQQLQELETAYDSISRQVDQDSKSRDVSSRDLQSHKSLVANLENQLQVHKSTITIHQESLESLQASHSKELDELKAAMTSSEQQSTERYTGLDTQHRETANGLQTELAKAQGEHADLLRNASAALGYQTDASTLHTQIKGLVDEGKEVHARHLKTTNELKAVQEELQNALNNTVDLENKISELKSINEETIASLEKMTEKEKKSSRLVDELEEQLNNTFDSHQATNNRLSTMQGEVAQQRIEVERELENQKLRNQILEVSPASTVAAGAYTNEQQQQVEAYKRASVQSEAAVNFNRESLSPEAAAIALARSGSGSSNARKSIPSALPTPPPSVPLPPLPGPPTSMAHSIPNGMDGRATSPPPTQRATSPIPRHNSPPSSQQANHRASQQVEEQEARIRTIEKHLFAEKQLTATLEEALVDLETSANRTKAEADQWRRKATGYEEELKSLQKERHNSRASLQAVEEEREMRVRAERARQALEQRMMELNSSKKKKKSSLNCF</sequence>
<comment type="similarity">
    <text evidence="6">Belongs to the TRAFAC class myosin-kinesin ATPase superfamily. Kinesin family.</text>
</comment>
<feature type="coiled-coil region" evidence="7">
    <location>
        <begin position="1122"/>
        <end position="1149"/>
    </location>
</feature>
<evidence type="ECO:0000256" key="7">
    <source>
        <dbReference type="SAM" id="Coils"/>
    </source>
</evidence>
<dbReference type="PROSITE" id="PS00411">
    <property type="entry name" value="KINESIN_MOTOR_1"/>
    <property type="match status" value="1"/>
</dbReference>
<feature type="coiled-coil region" evidence="7">
    <location>
        <begin position="825"/>
        <end position="859"/>
    </location>
</feature>
<feature type="region of interest" description="Disordered" evidence="8">
    <location>
        <begin position="1610"/>
        <end position="1694"/>
    </location>
</feature>
<dbReference type="EMBL" id="JAWDJX010000037">
    <property type="protein sequence ID" value="KAK3049831.1"/>
    <property type="molecule type" value="Genomic_DNA"/>
</dbReference>
<feature type="compositionally biased region" description="Polar residues" evidence="8">
    <location>
        <begin position="1675"/>
        <end position="1690"/>
    </location>
</feature>
<feature type="binding site" evidence="6">
    <location>
        <begin position="143"/>
        <end position="150"/>
    </location>
    <ligand>
        <name>ATP</name>
        <dbReference type="ChEBI" id="CHEBI:30616"/>
    </ligand>
</feature>
<evidence type="ECO:0000313" key="11">
    <source>
        <dbReference type="Proteomes" id="UP001271007"/>
    </source>
</evidence>
<feature type="region of interest" description="Disordered" evidence="8">
    <location>
        <begin position="720"/>
        <end position="789"/>
    </location>
</feature>
<evidence type="ECO:0000256" key="5">
    <source>
        <dbReference type="ARBA" id="ARBA00023054"/>
    </source>
</evidence>
<keyword evidence="3 6" id="KW-0547">Nucleotide-binding</keyword>
<evidence type="ECO:0000256" key="8">
    <source>
        <dbReference type="SAM" id="MobiDB-lite"/>
    </source>
</evidence>
<dbReference type="SMART" id="SM00129">
    <property type="entry name" value="KISc"/>
    <property type="match status" value="1"/>
</dbReference>
<dbReference type="SUPFAM" id="SSF52540">
    <property type="entry name" value="P-loop containing nucleoside triphosphate hydrolases"/>
    <property type="match status" value="1"/>
</dbReference>
<feature type="compositionally biased region" description="Low complexity" evidence="8">
    <location>
        <begin position="891"/>
        <end position="904"/>
    </location>
</feature>
<keyword evidence="6" id="KW-0505">Motor protein</keyword>
<reference evidence="10" key="1">
    <citation type="submission" date="2023-04" db="EMBL/GenBank/DDBJ databases">
        <title>Black Yeasts Isolated from many extreme environments.</title>
        <authorList>
            <person name="Coleine C."/>
            <person name="Stajich J.E."/>
            <person name="Selbmann L."/>
        </authorList>
    </citation>
    <scope>NUCLEOTIDE SEQUENCE</scope>
    <source>
        <strain evidence="10">CCFEE 5312</strain>
    </source>
</reference>
<evidence type="ECO:0000256" key="1">
    <source>
        <dbReference type="ARBA" id="ARBA00004496"/>
    </source>
</evidence>
<feature type="compositionally biased region" description="Pro residues" evidence="8">
    <location>
        <begin position="1626"/>
        <end position="1642"/>
    </location>
</feature>
<feature type="coiled-coil region" evidence="7">
    <location>
        <begin position="668"/>
        <end position="702"/>
    </location>
</feature>
<feature type="domain" description="Kinesin motor" evidence="9">
    <location>
        <begin position="56"/>
        <end position="445"/>
    </location>
</feature>
<feature type="region of interest" description="Disordered" evidence="8">
    <location>
        <begin position="1747"/>
        <end position="1770"/>
    </location>
</feature>
<feature type="coiled-coil region" evidence="7">
    <location>
        <begin position="464"/>
        <end position="522"/>
    </location>
</feature>
<organism evidence="10 11">
    <name type="scientific">Extremus antarcticus</name>
    <dbReference type="NCBI Taxonomy" id="702011"/>
    <lineage>
        <taxon>Eukaryota</taxon>
        <taxon>Fungi</taxon>
        <taxon>Dikarya</taxon>
        <taxon>Ascomycota</taxon>
        <taxon>Pezizomycotina</taxon>
        <taxon>Dothideomycetes</taxon>
        <taxon>Dothideomycetidae</taxon>
        <taxon>Mycosphaerellales</taxon>
        <taxon>Extremaceae</taxon>
        <taxon>Extremus</taxon>
    </lineage>
</organism>
<dbReference type="GO" id="GO:0007052">
    <property type="term" value="P:mitotic spindle organization"/>
    <property type="evidence" value="ECO:0007669"/>
    <property type="project" value="TreeGrafter"/>
</dbReference>
<gene>
    <name evidence="10" type="ORF">LTR09_009007</name>
</gene>
<feature type="compositionally biased region" description="Polar residues" evidence="8">
    <location>
        <begin position="1378"/>
        <end position="1388"/>
    </location>
</feature>
<feature type="compositionally biased region" description="Basic and acidic residues" evidence="8">
    <location>
        <begin position="1247"/>
        <end position="1258"/>
    </location>
</feature>
<feature type="coiled-coil region" evidence="7">
    <location>
        <begin position="1452"/>
        <end position="1560"/>
    </location>
</feature>
<evidence type="ECO:0000256" key="3">
    <source>
        <dbReference type="ARBA" id="ARBA00022741"/>
    </source>
</evidence>
<feature type="region of interest" description="Disordered" evidence="8">
    <location>
        <begin position="1373"/>
        <end position="1393"/>
    </location>
</feature>